<reference evidence="1 2" key="1">
    <citation type="submission" date="2020-01" db="EMBL/GenBank/DDBJ databases">
        <title>Paenibacillus soybeanensis sp. nov. isolated from the nodules of soybean (Glycine max(L.) Merr).</title>
        <authorList>
            <person name="Wang H."/>
        </authorList>
    </citation>
    <scope>NUCLEOTIDE SEQUENCE [LARGE SCALE GENOMIC DNA]</scope>
    <source>
        <strain evidence="1 2">T1</strain>
    </source>
</reference>
<name>A0ABW9XZ60_9BACL</name>
<dbReference type="InterPro" id="IPR036249">
    <property type="entry name" value="Thioredoxin-like_sf"/>
</dbReference>
<sequence>MNSIDNQQQIQDEIAQDKYTIMKFDATWCPDYCKNVDRFIGDISSMLPRQRSK</sequence>
<dbReference type="Gene3D" id="3.40.30.10">
    <property type="entry name" value="Glutaredoxin"/>
    <property type="match status" value="1"/>
</dbReference>
<evidence type="ECO:0000313" key="2">
    <source>
        <dbReference type="Proteomes" id="UP000665561"/>
    </source>
</evidence>
<dbReference type="RefSeq" id="WP_161747035.1">
    <property type="nucleotide sequence ID" value="NZ_JAAAMV010000034.1"/>
</dbReference>
<proteinExistence type="predicted"/>
<dbReference type="EMBL" id="JAAAMV010000034">
    <property type="protein sequence ID" value="NBD28013.1"/>
    <property type="molecule type" value="Genomic_DNA"/>
</dbReference>
<dbReference type="SUPFAM" id="SSF52833">
    <property type="entry name" value="Thioredoxin-like"/>
    <property type="match status" value="1"/>
</dbReference>
<protein>
    <submittedName>
        <fullName evidence="1">Uncharacterized protein</fullName>
    </submittedName>
</protein>
<dbReference type="Proteomes" id="UP000665561">
    <property type="component" value="Unassembled WGS sequence"/>
</dbReference>
<keyword evidence="2" id="KW-1185">Reference proteome</keyword>
<comment type="caution">
    <text evidence="1">The sequence shown here is derived from an EMBL/GenBank/DDBJ whole genome shotgun (WGS) entry which is preliminary data.</text>
</comment>
<evidence type="ECO:0000313" key="1">
    <source>
        <dbReference type="EMBL" id="NBD28013.1"/>
    </source>
</evidence>
<gene>
    <name evidence="1" type="ORF">GT019_29465</name>
</gene>
<organism evidence="1 2">
    <name type="scientific">Paenibacillus glycinis</name>
    <dbReference type="NCBI Taxonomy" id="2697035"/>
    <lineage>
        <taxon>Bacteria</taxon>
        <taxon>Bacillati</taxon>
        <taxon>Bacillota</taxon>
        <taxon>Bacilli</taxon>
        <taxon>Bacillales</taxon>
        <taxon>Paenibacillaceae</taxon>
        <taxon>Paenibacillus</taxon>
    </lineage>
</organism>
<accession>A0ABW9XZ60</accession>